<keyword evidence="3" id="KW-1185">Reference proteome</keyword>
<reference evidence="2" key="1">
    <citation type="submission" date="2022-07" db="EMBL/GenBank/DDBJ databases">
        <authorList>
            <person name="Macas J."/>
            <person name="Novak P."/>
            <person name="Neumann P."/>
        </authorList>
    </citation>
    <scope>NUCLEOTIDE SEQUENCE</scope>
</reference>
<proteinExistence type="predicted"/>
<comment type="caution">
    <text evidence="2">The sequence shown here is derived from an EMBL/GenBank/DDBJ whole genome shotgun (WGS) entry which is preliminary data.</text>
</comment>
<feature type="region of interest" description="Disordered" evidence="1">
    <location>
        <begin position="1"/>
        <end position="22"/>
    </location>
</feature>
<evidence type="ECO:0000313" key="3">
    <source>
        <dbReference type="Proteomes" id="UP001152523"/>
    </source>
</evidence>
<sequence length="111" mass="12667">MHIQEDSPDVSEVGHPKPRRFNSDTAETVLGLSPLTLHLPCTRLPLQIQPLIRRRTFDGERCVWARRKGFRGEIRRRDGAAGMPDLFVWDRRRRGGEGAEVSTCFPRGLFG</sequence>
<evidence type="ECO:0000313" key="2">
    <source>
        <dbReference type="EMBL" id="CAH9128868.1"/>
    </source>
</evidence>
<organism evidence="2 3">
    <name type="scientific">Cuscuta epithymum</name>
    <dbReference type="NCBI Taxonomy" id="186058"/>
    <lineage>
        <taxon>Eukaryota</taxon>
        <taxon>Viridiplantae</taxon>
        <taxon>Streptophyta</taxon>
        <taxon>Embryophyta</taxon>
        <taxon>Tracheophyta</taxon>
        <taxon>Spermatophyta</taxon>
        <taxon>Magnoliopsida</taxon>
        <taxon>eudicotyledons</taxon>
        <taxon>Gunneridae</taxon>
        <taxon>Pentapetalae</taxon>
        <taxon>asterids</taxon>
        <taxon>lamiids</taxon>
        <taxon>Solanales</taxon>
        <taxon>Convolvulaceae</taxon>
        <taxon>Cuscuteae</taxon>
        <taxon>Cuscuta</taxon>
        <taxon>Cuscuta subgen. Cuscuta</taxon>
    </lineage>
</organism>
<accession>A0AAV0F0D9</accession>
<dbReference type="AlphaFoldDB" id="A0AAV0F0D9"/>
<dbReference type="EMBL" id="CAMAPF010000954">
    <property type="protein sequence ID" value="CAH9128868.1"/>
    <property type="molecule type" value="Genomic_DNA"/>
</dbReference>
<evidence type="ECO:0000256" key="1">
    <source>
        <dbReference type="SAM" id="MobiDB-lite"/>
    </source>
</evidence>
<gene>
    <name evidence="2" type="ORF">CEPIT_LOCUS29408</name>
</gene>
<name>A0AAV0F0D9_9ASTE</name>
<protein>
    <submittedName>
        <fullName evidence="2">Uncharacterized protein</fullName>
    </submittedName>
</protein>
<dbReference type="Proteomes" id="UP001152523">
    <property type="component" value="Unassembled WGS sequence"/>
</dbReference>